<organism evidence="2 3">
    <name type="scientific">Hymenobacter psychrophilus</name>
    <dbReference type="NCBI Taxonomy" id="651662"/>
    <lineage>
        <taxon>Bacteria</taxon>
        <taxon>Pseudomonadati</taxon>
        <taxon>Bacteroidota</taxon>
        <taxon>Cytophagia</taxon>
        <taxon>Cytophagales</taxon>
        <taxon>Hymenobacteraceae</taxon>
        <taxon>Hymenobacter</taxon>
    </lineage>
</organism>
<reference evidence="3" key="1">
    <citation type="submission" date="2016-10" db="EMBL/GenBank/DDBJ databases">
        <authorList>
            <person name="Varghese N."/>
            <person name="Submissions S."/>
        </authorList>
    </citation>
    <scope>NUCLEOTIDE SEQUENCE [LARGE SCALE GENOMIC DNA]</scope>
    <source>
        <strain evidence="3">CGMCC 1.8975</strain>
    </source>
</reference>
<dbReference type="STRING" id="651662.SAMN04488069_108161"/>
<accession>A0A1H3JNZ0</accession>
<evidence type="ECO:0000256" key="1">
    <source>
        <dbReference type="SAM" id="SignalP"/>
    </source>
</evidence>
<gene>
    <name evidence="2" type="ORF">SAMN04488069_108161</name>
</gene>
<feature type="chain" id="PRO_5011650491" evidence="1">
    <location>
        <begin position="20"/>
        <end position="330"/>
    </location>
</feature>
<dbReference type="Pfam" id="PF11751">
    <property type="entry name" value="PorP_SprF"/>
    <property type="match status" value="1"/>
</dbReference>
<dbReference type="Proteomes" id="UP000199249">
    <property type="component" value="Unassembled WGS sequence"/>
</dbReference>
<dbReference type="NCBIfam" id="TIGR03519">
    <property type="entry name" value="T9SS_PorP_fam"/>
    <property type="match status" value="1"/>
</dbReference>
<evidence type="ECO:0000313" key="2">
    <source>
        <dbReference type="EMBL" id="SDY41636.1"/>
    </source>
</evidence>
<keyword evidence="3" id="KW-1185">Reference proteome</keyword>
<sequence>MKRYILSAGALLLLGKATAQQQPQFSQYGLNGMSLNPAYAGVKGYGEVTGIGRIQYYGFNATFDSGGSPTTGSLTASLPMPVLAGGLGLSLYRDRIAELYTTNVQLSYSRHLKLGEGKLGLGVQGIFNNIYQGKFRAVEEEDIAVPREGSDAKFDMGAGVWYEAPTYYVGLSANNLLRSTYRFKSEGLVSKKTAQYLTENHAYLTGGYNIDLTPDVVLTPTALLKLVLPGQFGDNDKLTLRNASYEVGARATFNDRFWGGLGYRSGDSFTALGGISFAQDNALRLGLAYDIIAFGQVAKATSSFEIMLSYQLPKSTPNIRPAIRTPRYSF</sequence>
<dbReference type="EMBL" id="FNOV01000008">
    <property type="protein sequence ID" value="SDY41636.1"/>
    <property type="molecule type" value="Genomic_DNA"/>
</dbReference>
<dbReference type="OrthoDB" id="978914at2"/>
<dbReference type="RefSeq" id="WP_092740909.1">
    <property type="nucleotide sequence ID" value="NZ_FNOV01000008.1"/>
</dbReference>
<evidence type="ECO:0000313" key="3">
    <source>
        <dbReference type="Proteomes" id="UP000199249"/>
    </source>
</evidence>
<dbReference type="InterPro" id="IPR019861">
    <property type="entry name" value="PorP/SprF_Bacteroidetes"/>
</dbReference>
<name>A0A1H3JNZ0_9BACT</name>
<feature type="signal peptide" evidence="1">
    <location>
        <begin position="1"/>
        <end position="19"/>
    </location>
</feature>
<dbReference type="AlphaFoldDB" id="A0A1H3JNZ0"/>
<keyword evidence="1" id="KW-0732">Signal</keyword>
<protein>
    <submittedName>
        <fullName evidence="2">Type IX secretion system membrane protein, PorP/SprF family</fullName>
    </submittedName>
</protein>
<proteinExistence type="predicted"/>